<dbReference type="Proteomes" id="UP000730482">
    <property type="component" value="Unassembled WGS sequence"/>
</dbReference>
<dbReference type="PANTHER" id="PTHR33406">
    <property type="entry name" value="MEMBRANE PROTEIN MJ1562-RELATED"/>
    <property type="match status" value="1"/>
</dbReference>
<evidence type="ECO:0000256" key="1">
    <source>
        <dbReference type="ARBA" id="ARBA00004651"/>
    </source>
</evidence>
<evidence type="ECO:0000256" key="6">
    <source>
        <dbReference type="ARBA" id="ARBA00023136"/>
    </source>
</evidence>
<dbReference type="Pfam" id="PF03176">
    <property type="entry name" value="MMPL"/>
    <property type="match status" value="2"/>
</dbReference>
<feature type="transmembrane region" description="Helical" evidence="8">
    <location>
        <begin position="301"/>
        <end position="327"/>
    </location>
</feature>
<accession>A0ABS5KQU7</accession>
<organism evidence="10 11">
    <name type="scientific">Catenulispora pinistramenti</name>
    <dbReference type="NCBI Taxonomy" id="2705254"/>
    <lineage>
        <taxon>Bacteria</taxon>
        <taxon>Bacillati</taxon>
        <taxon>Actinomycetota</taxon>
        <taxon>Actinomycetes</taxon>
        <taxon>Catenulisporales</taxon>
        <taxon>Catenulisporaceae</taxon>
        <taxon>Catenulispora</taxon>
    </lineage>
</organism>
<dbReference type="PANTHER" id="PTHR33406:SF11">
    <property type="entry name" value="MEMBRANE PROTEIN SCO6666-RELATED"/>
    <property type="match status" value="1"/>
</dbReference>
<evidence type="ECO:0000313" key="11">
    <source>
        <dbReference type="Proteomes" id="UP000730482"/>
    </source>
</evidence>
<keyword evidence="3" id="KW-1003">Cell membrane</keyword>
<protein>
    <submittedName>
        <fullName evidence="10">MMPL family transporter</fullName>
    </submittedName>
</protein>
<name>A0ABS5KQU7_9ACTN</name>
<sequence>MTTLARWCHRHRLVTLFAWLALIVGLGVLSGASKPQYDNRLSIPASESSRAVDLLKTVQPAAGGDSDSVVWHTVHGRVTDGAVQERMTQALDRIAKAPGIASVASPYSPQGKSQISPDGMTAYATLMFTQEAGKIPVDQAKTVVALADAARTDGLQVELGGAAVSIATDSGGGSQELVGVLAALVVLGLVFRSVGAAVLPILTGIAGVSTGVLVVGLLSHGMALPSSTPILATLVGLGVGIDYALFIVNRHRKGLMAGLSVEEAMAAALNTSGRAVLFAGGSVVIALLGMFALGLDFLNGMALGAAMTVAMTVFAAVTLLPALLGLLKTMVLSRRQRKELKAWRASGPDRVSVRLPRRSAPAEARNAFTRWARRVQLRPFGKAVLALAVMAVVALPVLSLRMGSSDAGNDPKASTTRQSYDLLAKGFGPGFNGPLLLVAEVPAAADRPALDRLVERLHTAPGVAAVEAPVLPAGQKVAVVQVVPTTSPQDRGTSELIHRLRTDVVPAAERGTTLHVLVGGQTAMSDDFDSALNHKLPAFVGIIVGLGCLLMMLAFRSLLVPLIGVAMNLLTMGVAFGSLVAVFQWGWGSEALGAGGAGPVDSAVPVMVIGILFGLSMDYQVFLISRMHEEWTKTGDNHRSVRVGHGETGQVICAAAVIMACVFGSFIAGGQRMIAEFGVALAVSILLDVLLLRMILVPALMHGFGRGNWWLPRILDRLLPRLSVEGSVESEPPVRVSKTTEPEPEISWQPAYRDQPHSRAR</sequence>
<evidence type="ECO:0000256" key="5">
    <source>
        <dbReference type="ARBA" id="ARBA00022989"/>
    </source>
</evidence>
<feature type="transmembrane region" description="Helical" evidence="8">
    <location>
        <begin position="649"/>
        <end position="668"/>
    </location>
</feature>
<comment type="similarity">
    <text evidence="2">Belongs to the resistance-nodulation-cell division (RND) (TC 2.A.6) family. MmpL subfamily.</text>
</comment>
<feature type="transmembrane region" description="Helical" evidence="8">
    <location>
        <begin position="173"/>
        <end position="191"/>
    </location>
</feature>
<feature type="transmembrane region" description="Helical" evidence="8">
    <location>
        <begin position="198"/>
        <end position="218"/>
    </location>
</feature>
<keyword evidence="4 8" id="KW-0812">Transmembrane</keyword>
<feature type="transmembrane region" description="Helical" evidence="8">
    <location>
        <begin position="674"/>
        <end position="696"/>
    </location>
</feature>
<keyword evidence="6 8" id="KW-0472">Membrane</keyword>
<dbReference type="InterPro" id="IPR004869">
    <property type="entry name" value="MMPL_dom"/>
</dbReference>
<feature type="region of interest" description="Disordered" evidence="7">
    <location>
        <begin position="727"/>
        <end position="761"/>
    </location>
</feature>
<evidence type="ECO:0000256" key="8">
    <source>
        <dbReference type="SAM" id="Phobius"/>
    </source>
</evidence>
<feature type="transmembrane region" description="Helical" evidence="8">
    <location>
        <begin position="230"/>
        <end position="248"/>
    </location>
</feature>
<feature type="transmembrane region" description="Helical" evidence="8">
    <location>
        <begin position="275"/>
        <end position="295"/>
    </location>
</feature>
<dbReference type="InterPro" id="IPR050545">
    <property type="entry name" value="Mycobact_MmpL"/>
</dbReference>
<gene>
    <name evidence="10" type="ORF">KGQ19_16240</name>
</gene>
<evidence type="ECO:0000256" key="3">
    <source>
        <dbReference type="ARBA" id="ARBA00022475"/>
    </source>
</evidence>
<feature type="transmembrane region" description="Helical" evidence="8">
    <location>
        <begin position="603"/>
        <end position="624"/>
    </location>
</feature>
<comment type="subcellular location">
    <subcellularLocation>
        <location evidence="1">Cell membrane</location>
        <topology evidence="1">Multi-pass membrane protein</topology>
    </subcellularLocation>
</comment>
<evidence type="ECO:0000256" key="2">
    <source>
        <dbReference type="ARBA" id="ARBA00010157"/>
    </source>
</evidence>
<evidence type="ECO:0000256" key="4">
    <source>
        <dbReference type="ARBA" id="ARBA00022692"/>
    </source>
</evidence>
<dbReference type="EMBL" id="JAAFYZ010000048">
    <property type="protein sequence ID" value="MBS2548417.1"/>
    <property type="molecule type" value="Genomic_DNA"/>
</dbReference>
<dbReference type="InterPro" id="IPR000731">
    <property type="entry name" value="SSD"/>
</dbReference>
<keyword evidence="11" id="KW-1185">Reference proteome</keyword>
<reference evidence="10 11" key="1">
    <citation type="submission" date="2020-02" db="EMBL/GenBank/DDBJ databases">
        <title>Acidophilic actinobacteria isolated from forest soil.</title>
        <authorList>
            <person name="Golinska P."/>
        </authorList>
    </citation>
    <scope>NUCLEOTIDE SEQUENCE [LARGE SCALE GENOMIC DNA]</scope>
    <source>
        <strain evidence="10 11">NL8</strain>
    </source>
</reference>
<evidence type="ECO:0000313" key="10">
    <source>
        <dbReference type="EMBL" id="MBS2548417.1"/>
    </source>
</evidence>
<evidence type="ECO:0000256" key="7">
    <source>
        <dbReference type="SAM" id="MobiDB-lite"/>
    </source>
</evidence>
<dbReference type="RefSeq" id="WP_212010004.1">
    <property type="nucleotide sequence ID" value="NZ_JAAFYZ010000048.1"/>
</dbReference>
<feature type="transmembrane region" description="Helical" evidence="8">
    <location>
        <begin position="562"/>
        <end position="583"/>
    </location>
</feature>
<feature type="transmembrane region" description="Helical" evidence="8">
    <location>
        <begin position="380"/>
        <end position="400"/>
    </location>
</feature>
<keyword evidence="5 8" id="KW-1133">Transmembrane helix</keyword>
<evidence type="ECO:0000259" key="9">
    <source>
        <dbReference type="PROSITE" id="PS50156"/>
    </source>
</evidence>
<comment type="caution">
    <text evidence="10">The sequence shown here is derived from an EMBL/GenBank/DDBJ whole genome shotgun (WGS) entry which is preliminary data.</text>
</comment>
<feature type="transmembrane region" description="Helical" evidence="8">
    <location>
        <begin position="536"/>
        <end position="555"/>
    </location>
</feature>
<feature type="domain" description="SSD" evidence="9">
    <location>
        <begin position="196"/>
        <end position="326"/>
    </location>
</feature>
<dbReference type="Gene3D" id="1.20.1640.10">
    <property type="entry name" value="Multidrug efflux transporter AcrB transmembrane domain"/>
    <property type="match status" value="2"/>
</dbReference>
<dbReference type="PROSITE" id="PS50156">
    <property type="entry name" value="SSD"/>
    <property type="match status" value="1"/>
</dbReference>
<dbReference type="SUPFAM" id="SSF82866">
    <property type="entry name" value="Multidrug efflux transporter AcrB transmembrane domain"/>
    <property type="match status" value="2"/>
</dbReference>
<proteinExistence type="inferred from homology"/>